<comment type="caution">
    <text evidence="1">The sequence shown here is derived from an EMBL/GenBank/DDBJ whole genome shotgun (WGS) entry which is preliminary data.</text>
</comment>
<reference evidence="1" key="2">
    <citation type="submission" date="2020-02" db="EMBL/GenBank/DDBJ databases">
        <authorList>
            <person name="Littmann E."/>
            <person name="Sorbara M."/>
        </authorList>
    </citation>
    <scope>NUCLEOTIDE SEQUENCE</scope>
    <source>
        <strain evidence="1">MSK.17.79</strain>
    </source>
</reference>
<feature type="non-terminal residue" evidence="1">
    <location>
        <position position="143"/>
    </location>
</feature>
<accession>A0AAX0BIZ6</accession>
<evidence type="ECO:0008006" key="3">
    <source>
        <dbReference type="Google" id="ProtNLM"/>
    </source>
</evidence>
<evidence type="ECO:0000313" key="2">
    <source>
        <dbReference type="Proteomes" id="UP001193670"/>
    </source>
</evidence>
<dbReference type="AlphaFoldDB" id="A0AAX0BIZ6"/>
<proteinExistence type="predicted"/>
<gene>
    <name evidence="1" type="ORF">G4319_15805</name>
</gene>
<organism evidence="1 2">
    <name type="scientific">Agathobacter rectalis</name>
    <dbReference type="NCBI Taxonomy" id="39491"/>
    <lineage>
        <taxon>Bacteria</taxon>
        <taxon>Bacillati</taxon>
        <taxon>Bacillota</taxon>
        <taxon>Clostridia</taxon>
        <taxon>Lachnospirales</taxon>
        <taxon>Lachnospiraceae</taxon>
        <taxon>Agathobacter</taxon>
    </lineage>
</organism>
<sequence length="143" mass="15912">FVDFCNGDVKGEDTETLNHFDEHTRYQFTRMLYAYGTGMTGQNPFANDEKVEITADIDSATHTSFYVNGQKAFTAITGMSYLPSEIQTFGTIQQPFKTRGYKPYDPSTNSITIGVGSRFNLGNGYSMTVQEDFVWGEGYGNGS</sequence>
<dbReference type="Proteomes" id="UP001193670">
    <property type="component" value="Unassembled WGS sequence"/>
</dbReference>
<reference evidence="1" key="1">
    <citation type="journal article" date="2020" name="Cell Host Microbe">
        <title>Functional and Genomic Variation between Human-Derived Isolates of Lachnospiraceae Reveals Inter- and Intra-Species Diversity.</title>
        <authorList>
            <person name="Sorbara M.T."/>
            <person name="Littmann E.R."/>
            <person name="Fontana E."/>
            <person name="Moody T.U."/>
            <person name="Kohout C.E."/>
            <person name="Gjonbalaj M."/>
            <person name="Eaton V."/>
            <person name="Seok R."/>
            <person name="Leiner I.M."/>
            <person name="Pamer E.G."/>
        </authorList>
    </citation>
    <scope>NUCLEOTIDE SEQUENCE</scope>
    <source>
        <strain evidence="1">MSK.17.79</strain>
    </source>
</reference>
<dbReference type="EMBL" id="JAAILW010000112">
    <property type="protein sequence ID" value="NSC28740.1"/>
    <property type="molecule type" value="Genomic_DNA"/>
</dbReference>
<evidence type="ECO:0000313" key="1">
    <source>
        <dbReference type="EMBL" id="NSC28740.1"/>
    </source>
</evidence>
<feature type="non-terminal residue" evidence="1">
    <location>
        <position position="1"/>
    </location>
</feature>
<name>A0AAX0BIZ6_9FIRM</name>
<protein>
    <recommendedName>
        <fullName evidence="3">TonB-dependent receptor</fullName>
    </recommendedName>
</protein>